<keyword evidence="2" id="KW-1133">Transmembrane helix</keyword>
<feature type="transmembrane region" description="Helical" evidence="2">
    <location>
        <begin position="237"/>
        <end position="258"/>
    </location>
</feature>
<protein>
    <recommendedName>
        <fullName evidence="8">Lipoprotein</fullName>
    </recommendedName>
</protein>
<name>A0A099JWK1_9MICO</name>
<feature type="region of interest" description="Disordered" evidence="1">
    <location>
        <begin position="29"/>
        <end position="69"/>
    </location>
</feature>
<dbReference type="OrthoDB" id="5066945at2"/>
<feature type="signal peptide" evidence="3">
    <location>
        <begin position="1"/>
        <end position="33"/>
    </location>
</feature>
<dbReference type="Proteomes" id="UP000029864">
    <property type="component" value="Unassembled WGS sequence"/>
</dbReference>
<keyword evidence="2" id="KW-0812">Transmembrane</keyword>
<dbReference type="AlphaFoldDB" id="A0A099JWK1"/>
<comment type="caution">
    <text evidence="4">The sequence shown here is derived from an EMBL/GenBank/DDBJ whole genome shotgun (WGS) entry which is preliminary data.</text>
</comment>
<dbReference type="EMBL" id="JPXF01000003">
    <property type="protein sequence ID" value="KGJ81783.1"/>
    <property type="molecule type" value="Genomic_DNA"/>
</dbReference>
<evidence type="ECO:0008006" key="8">
    <source>
        <dbReference type="Google" id="ProtNLM"/>
    </source>
</evidence>
<dbReference type="EMBL" id="JACHBQ010000001">
    <property type="protein sequence ID" value="MBB5642403.1"/>
    <property type="molecule type" value="Genomic_DNA"/>
</dbReference>
<accession>A0A099JWK1</accession>
<keyword evidence="3" id="KW-0732">Signal</keyword>
<dbReference type="Proteomes" id="UP000561726">
    <property type="component" value="Unassembled WGS sequence"/>
</dbReference>
<organism evidence="4 6">
    <name type="scientific">Cryobacterium roopkundense</name>
    <dbReference type="NCBI Taxonomy" id="1001240"/>
    <lineage>
        <taxon>Bacteria</taxon>
        <taxon>Bacillati</taxon>
        <taxon>Actinomycetota</taxon>
        <taxon>Actinomycetes</taxon>
        <taxon>Micrococcales</taxon>
        <taxon>Microbacteriaceae</taxon>
        <taxon>Cryobacterium</taxon>
    </lineage>
</organism>
<proteinExistence type="predicted"/>
<keyword evidence="6" id="KW-1185">Reference proteome</keyword>
<feature type="chain" id="PRO_5036291084" description="Lipoprotein" evidence="3">
    <location>
        <begin position="34"/>
        <end position="279"/>
    </location>
</feature>
<evidence type="ECO:0000256" key="1">
    <source>
        <dbReference type="SAM" id="MobiDB-lite"/>
    </source>
</evidence>
<reference evidence="5 7" key="2">
    <citation type="submission" date="2020-08" db="EMBL/GenBank/DDBJ databases">
        <title>Sequencing the genomes of 1000 actinobacteria strains.</title>
        <authorList>
            <person name="Klenk H.-P."/>
        </authorList>
    </citation>
    <scope>NUCLEOTIDE SEQUENCE [LARGE SCALE GENOMIC DNA]</scope>
    <source>
        <strain evidence="5 7">DSM 21065</strain>
    </source>
</reference>
<gene>
    <name evidence="5" type="ORF">BJ997_002951</name>
    <name evidence="4" type="ORF">GY21_01540</name>
</gene>
<dbReference type="RefSeq" id="WP_035834729.1">
    <property type="nucleotide sequence ID" value="NZ_JACHBQ010000001.1"/>
</dbReference>
<sequence>MQTNWRTVVAGVSLALVLIGLAGCTAANPSAQAPPSSEPRMLGRPRSALPPGLGARSQQLEDTARESESEKFQRQCEAGVNQWTSGQVSYPLTIQVALNNPKIYNVVVDVQDVKLPPDQMIQLDRGVARGEKVMVQCDIAARLTSAGDGVEITQTSTTGYDGWVLRTFSPLGMAEWSWSIVATTPVDQELQLELQPAVRQADALPALSEANAASFTSRVQVDATPVERVSYWFQTQWQPLLAITGALAAAVVAVGLWWERYFSRAARAKRRGHQSDHLL</sequence>
<dbReference type="PROSITE" id="PS51257">
    <property type="entry name" value="PROKAR_LIPOPROTEIN"/>
    <property type="match status" value="1"/>
</dbReference>
<evidence type="ECO:0000313" key="4">
    <source>
        <dbReference type="EMBL" id="KGJ81783.1"/>
    </source>
</evidence>
<keyword evidence="2" id="KW-0472">Membrane</keyword>
<evidence type="ECO:0000313" key="6">
    <source>
        <dbReference type="Proteomes" id="UP000029864"/>
    </source>
</evidence>
<feature type="compositionally biased region" description="Low complexity" evidence="1">
    <location>
        <begin position="29"/>
        <end position="39"/>
    </location>
</feature>
<evidence type="ECO:0000256" key="3">
    <source>
        <dbReference type="SAM" id="SignalP"/>
    </source>
</evidence>
<evidence type="ECO:0000313" key="5">
    <source>
        <dbReference type="EMBL" id="MBB5642403.1"/>
    </source>
</evidence>
<evidence type="ECO:0000256" key="2">
    <source>
        <dbReference type="SAM" id="Phobius"/>
    </source>
</evidence>
<reference evidence="4 6" key="1">
    <citation type="submission" date="2014-08" db="EMBL/GenBank/DDBJ databases">
        <authorList>
            <person name="Sisinthy S."/>
        </authorList>
    </citation>
    <scope>NUCLEOTIDE SEQUENCE [LARGE SCALE GENOMIC DNA]</scope>
    <source>
        <strain evidence="4 6">RuG17</strain>
    </source>
</reference>
<evidence type="ECO:0000313" key="7">
    <source>
        <dbReference type="Proteomes" id="UP000561726"/>
    </source>
</evidence>